<evidence type="ECO:0000256" key="1">
    <source>
        <dbReference type="SAM" id="SignalP"/>
    </source>
</evidence>
<evidence type="ECO:0000313" key="3">
    <source>
        <dbReference type="Proteomes" id="UP001396334"/>
    </source>
</evidence>
<sequence>MKQYGKRIWLALAITEARLAAAFFMGRVSYDDPDPTVIFVKFNKLFPHDVKLVDQPLENSSAFHFSENLGLKPAKHLHGNLSCITFFLHFHVVGLRDCTWPLAKYKVKIAPLCLYKWSLQKYDGPAGSQISTSCQWIL</sequence>
<dbReference type="Proteomes" id="UP001396334">
    <property type="component" value="Unassembled WGS sequence"/>
</dbReference>
<feature type="signal peptide" evidence="1">
    <location>
        <begin position="1"/>
        <end position="22"/>
    </location>
</feature>
<evidence type="ECO:0000313" key="2">
    <source>
        <dbReference type="EMBL" id="KAK9007951.1"/>
    </source>
</evidence>
<organism evidence="2 3">
    <name type="scientific">Hibiscus sabdariffa</name>
    <name type="common">roselle</name>
    <dbReference type="NCBI Taxonomy" id="183260"/>
    <lineage>
        <taxon>Eukaryota</taxon>
        <taxon>Viridiplantae</taxon>
        <taxon>Streptophyta</taxon>
        <taxon>Embryophyta</taxon>
        <taxon>Tracheophyta</taxon>
        <taxon>Spermatophyta</taxon>
        <taxon>Magnoliopsida</taxon>
        <taxon>eudicotyledons</taxon>
        <taxon>Gunneridae</taxon>
        <taxon>Pentapetalae</taxon>
        <taxon>rosids</taxon>
        <taxon>malvids</taxon>
        <taxon>Malvales</taxon>
        <taxon>Malvaceae</taxon>
        <taxon>Malvoideae</taxon>
        <taxon>Hibiscus</taxon>
    </lineage>
</organism>
<gene>
    <name evidence="2" type="ORF">V6N11_074860</name>
</gene>
<keyword evidence="1" id="KW-0732">Signal</keyword>
<protein>
    <submittedName>
        <fullName evidence="2">Uncharacterized protein</fullName>
    </submittedName>
</protein>
<name>A0ABR2R4U0_9ROSI</name>
<proteinExistence type="predicted"/>
<feature type="chain" id="PRO_5045162570" evidence="1">
    <location>
        <begin position="23"/>
        <end position="138"/>
    </location>
</feature>
<accession>A0ABR2R4U0</accession>
<reference evidence="2 3" key="1">
    <citation type="journal article" date="2024" name="G3 (Bethesda)">
        <title>Genome assembly of Hibiscus sabdariffa L. provides insights into metabolisms of medicinal natural products.</title>
        <authorList>
            <person name="Kim T."/>
        </authorList>
    </citation>
    <scope>NUCLEOTIDE SEQUENCE [LARGE SCALE GENOMIC DNA]</scope>
    <source>
        <strain evidence="2">TK-2024</strain>
        <tissue evidence="2">Old leaves</tissue>
    </source>
</reference>
<dbReference type="EMBL" id="JBBPBN010000026">
    <property type="protein sequence ID" value="KAK9007951.1"/>
    <property type="molecule type" value="Genomic_DNA"/>
</dbReference>
<comment type="caution">
    <text evidence="2">The sequence shown here is derived from an EMBL/GenBank/DDBJ whole genome shotgun (WGS) entry which is preliminary data.</text>
</comment>
<keyword evidence="3" id="KW-1185">Reference proteome</keyword>